<dbReference type="EMBL" id="NFEZ01000004">
    <property type="protein sequence ID" value="PLT44602.1"/>
    <property type="molecule type" value="Genomic_DNA"/>
</dbReference>
<dbReference type="PROSITE" id="PS50931">
    <property type="entry name" value="HTH_LYSR"/>
    <property type="match status" value="1"/>
</dbReference>
<dbReference type="GO" id="GO:0000976">
    <property type="term" value="F:transcription cis-regulatory region binding"/>
    <property type="evidence" value="ECO:0007669"/>
    <property type="project" value="TreeGrafter"/>
</dbReference>
<gene>
    <name evidence="6" type="ORF">B8V81_3033</name>
</gene>
<name>A0A2N5N2P9_9BACL</name>
<keyword evidence="7" id="KW-1185">Reference proteome</keyword>
<dbReference type="SUPFAM" id="SSF46785">
    <property type="entry name" value="Winged helix' DNA-binding domain"/>
    <property type="match status" value="1"/>
</dbReference>
<keyword evidence="3" id="KW-0238">DNA-binding</keyword>
<evidence type="ECO:0000256" key="1">
    <source>
        <dbReference type="ARBA" id="ARBA00009437"/>
    </source>
</evidence>
<protein>
    <submittedName>
        <fullName evidence="6">Transcriptional regulator, LysR family</fullName>
    </submittedName>
</protein>
<organism evidence="6 7">
    <name type="scientific">Paenibacillus pasadenensis</name>
    <dbReference type="NCBI Taxonomy" id="217090"/>
    <lineage>
        <taxon>Bacteria</taxon>
        <taxon>Bacillati</taxon>
        <taxon>Bacillota</taxon>
        <taxon>Bacilli</taxon>
        <taxon>Bacillales</taxon>
        <taxon>Paenibacillaceae</taxon>
        <taxon>Paenibacillus</taxon>
    </lineage>
</organism>
<dbReference type="AlphaFoldDB" id="A0A2N5N2P9"/>
<dbReference type="Pfam" id="PF00126">
    <property type="entry name" value="HTH_1"/>
    <property type="match status" value="1"/>
</dbReference>
<evidence type="ECO:0000256" key="3">
    <source>
        <dbReference type="ARBA" id="ARBA00023125"/>
    </source>
</evidence>
<sequence>MREMNLLKFQIVELLDKHRKITAVAEALGLKQPTVTYHMKSLEQEYGVKLFEPRMDKVILTEAGRALLHYAGKINCLASEAKRTVEEYGTPGRGTLRVGASYVPATYMLPRLLKEFAARHPKVTVTLAVKPSAVIKEMLLNHEIDLGVLSAEPFRLPMLDVRELCDDELVLAHAPSHDLAASSELTPGLLCTADFVLHGPHSSTRELTDRWLEQHGVRLEQHLELDSLEAIKQMVIQGGHVTFASGLAIQAEVARGQLLARAIPEFRHRRKISCATNRDRHHSGPLDSMMELLQGWEQIQ</sequence>
<evidence type="ECO:0000313" key="6">
    <source>
        <dbReference type="EMBL" id="PLT44602.1"/>
    </source>
</evidence>
<dbReference type="GO" id="GO:0003700">
    <property type="term" value="F:DNA-binding transcription factor activity"/>
    <property type="evidence" value="ECO:0007669"/>
    <property type="project" value="InterPro"/>
</dbReference>
<evidence type="ECO:0000259" key="5">
    <source>
        <dbReference type="PROSITE" id="PS50931"/>
    </source>
</evidence>
<dbReference type="Proteomes" id="UP000234789">
    <property type="component" value="Unassembled WGS sequence"/>
</dbReference>
<evidence type="ECO:0000256" key="2">
    <source>
        <dbReference type="ARBA" id="ARBA00023015"/>
    </source>
</evidence>
<evidence type="ECO:0000313" key="7">
    <source>
        <dbReference type="Proteomes" id="UP000234789"/>
    </source>
</evidence>
<dbReference type="Gene3D" id="3.40.190.290">
    <property type="match status" value="1"/>
</dbReference>
<keyword evidence="4" id="KW-0804">Transcription</keyword>
<dbReference type="PANTHER" id="PTHR30126">
    <property type="entry name" value="HTH-TYPE TRANSCRIPTIONAL REGULATOR"/>
    <property type="match status" value="1"/>
</dbReference>
<dbReference type="Pfam" id="PF03466">
    <property type="entry name" value="LysR_substrate"/>
    <property type="match status" value="1"/>
</dbReference>
<dbReference type="PANTHER" id="PTHR30126:SF39">
    <property type="entry name" value="HTH-TYPE TRANSCRIPTIONAL REGULATOR CYSL"/>
    <property type="match status" value="1"/>
</dbReference>
<dbReference type="InterPro" id="IPR036388">
    <property type="entry name" value="WH-like_DNA-bd_sf"/>
</dbReference>
<keyword evidence="2" id="KW-0805">Transcription regulation</keyword>
<comment type="similarity">
    <text evidence="1">Belongs to the LysR transcriptional regulatory family.</text>
</comment>
<evidence type="ECO:0000256" key="4">
    <source>
        <dbReference type="ARBA" id="ARBA00023163"/>
    </source>
</evidence>
<dbReference type="Gene3D" id="1.10.10.10">
    <property type="entry name" value="Winged helix-like DNA-binding domain superfamily/Winged helix DNA-binding domain"/>
    <property type="match status" value="1"/>
</dbReference>
<feature type="domain" description="HTH lysR-type" evidence="5">
    <location>
        <begin position="4"/>
        <end position="61"/>
    </location>
</feature>
<dbReference type="InterPro" id="IPR000847">
    <property type="entry name" value="LysR_HTH_N"/>
</dbReference>
<reference evidence="6 7" key="1">
    <citation type="submission" date="2017-05" db="EMBL/GenBank/DDBJ databases">
        <title>Functional genome analysis of Paenibacillus pasadenensis strain R16: insights on endophytic life style and antifungal activity.</title>
        <authorList>
            <person name="Passera A."/>
            <person name="Marcolungo L."/>
            <person name="Casati P."/>
            <person name="Brasca M."/>
            <person name="Quaglino F."/>
            <person name="Delledonne M."/>
        </authorList>
    </citation>
    <scope>NUCLEOTIDE SEQUENCE [LARGE SCALE GENOMIC DNA]</scope>
    <source>
        <strain evidence="6 7">R16</strain>
    </source>
</reference>
<dbReference type="SUPFAM" id="SSF53850">
    <property type="entry name" value="Periplasmic binding protein-like II"/>
    <property type="match status" value="1"/>
</dbReference>
<proteinExistence type="inferred from homology"/>
<accession>A0A2N5N2P9</accession>
<dbReference type="PRINTS" id="PR00039">
    <property type="entry name" value="HTHLYSR"/>
</dbReference>
<dbReference type="InterPro" id="IPR005119">
    <property type="entry name" value="LysR_subst-bd"/>
</dbReference>
<dbReference type="InterPro" id="IPR036390">
    <property type="entry name" value="WH_DNA-bd_sf"/>
</dbReference>
<comment type="caution">
    <text evidence="6">The sequence shown here is derived from an EMBL/GenBank/DDBJ whole genome shotgun (WGS) entry which is preliminary data.</text>
</comment>